<dbReference type="Gene3D" id="2.60.40.640">
    <property type="match status" value="1"/>
</dbReference>
<dbReference type="AlphaFoldDB" id="A0A8T2MX35"/>
<keyword evidence="2" id="KW-0175">Coiled coil</keyword>
<comment type="similarity">
    <text evidence="1">Belongs to the VPS26 family.</text>
</comment>
<feature type="compositionally biased region" description="Basic and acidic residues" evidence="3">
    <location>
        <begin position="285"/>
        <end position="300"/>
    </location>
</feature>
<feature type="compositionally biased region" description="Acidic residues" evidence="3">
    <location>
        <begin position="396"/>
        <end position="406"/>
    </location>
</feature>
<dbReference type="Gene3D" id="2.30.30.1150">
    <property type="match status" value="1"/>
</dbReference>
<keyword evidence="5" id="KW-1185">Reference proteome</keyword>
<accession>A0A8T2MX35</accession>
<dbReference type="OrthoDB" id="10055895at2759"/>
<evidence type="ECO:0000313" key="5">
    <source>
        <dbReference type="Proteomes" id="UP000824540"/>
    </source>
</evidence>
<dbReference type="GO" id="GO:0006886">
    <property type="term" value="P:intracellular protein transport"/>
    <property type="evidence" value="ECO:0007669"/>
    <property type="project" value="InterPro"/>
</dbReference>
<feature type="region of interest" description="Disordered" evidence="3">
    <location>
        <begin position="386"/>
        <end position="445"/>
    </location>
</feature>
<reference evidence="4" key="1">
    <citation type="thesis" date="2021" institute="BYU ScholarsArchive" country="Provo, UT, USA">
        <title>Applications of and Algorithms for Genome Assembly and Genomic Analyses with an Emphasis on Marine Teleosts.</title>
        <authorList>
            <person name="Pickett B.D."/>
        </authorList>
    </citation>
    <scope>NUCLEOTIDE SEQUENCE</scope>
    <source>
        <strain evidence="4">HI-2016</strain>
    </source>
</reference>
<dbReference type="Pfam" id="PF03643">
    <property type="entry name" value="Vps26"/>
    <property type="match status" value="1"/>
</dbReference>
<organism evidence="4 5">
    <name type="scientific">Albula glossodonta</name>
    <name type="common">roundjaw bonefish</name>
    <dbReference type="NCBI Taxonomy" id="121402"/>
    <lineage>
        <taxon>Eukaryota</taxon>
        <taxon>Metazoa</taxon>
        <taxon>Chordata</taxon>
        <taxon>Craniata</taxon>
        <taxon>Vertebrata</taxon>
        <taxon>Euteleostomi</taxon>
        <taxon>Actinopterygii</taxon>
        <taxon>Neopterygii</taxon>
        <taxon>Teleostei</taxon>
        <taxon>Albuliformes</taxon>
        <taxon>Albulidae</taxon>
        <taxon>Albula</taxon>
    </lineage>
</organism>
<dbReference type="EMBL" id="JAFBMS010000687">
    <property type="protein sequence ID" value="KAG9330228.1"/>
    <property type="molecule type" value="Genomic_DNA"/>
</dbReference>
<dbReference type="InterPro" id="IPR028934">
    <property type="entry name" value="Vps26-related"/>
</dbReference>
<name>A0A8T2MX35_9TELE</name>
<gene>
    <name evidence="4" type="ORF">JZ751_026029</name>
</gene>
<dbReference type="InterPro" id="IPR014752">
    <property type="entry name" value="Arrestin-like_C"/>
</dbReference>
<feature type="coiled-coil region" evidence="2">
    <location>
        <begin position="11"/>
        <end position="45"/>
    </location>
</feature>
<protein>
    <submittedName>
        <fullName evidence="4">Uncharacterized protein</fullName>
    </submittedName>
</protein>
<feature type="region of interest" description="Disordered" evidence="3">
    <location>
        <begin position="282"/>
        <end position="359"/>
    </location>
</feature>
<proteinExistence type="inferred from homology"/>
<dbReference type="PANTHER" id="PTHR47331:SF4">
    <property type="entry name" value="PEPTIDASE S1 DOMAIN-CONTAINING PROTEIN"/>
    <property type="match status" value="1"/>
</dbReference>
<comment type="caution">
    <text evidence="4">The sequence shown here is derived from an EMBL/GenBank/DDBJ whole genome shotgun (WGS) entry which is preliminary data.</text>
</comment>
<feature type="region of interest" description="Disordered" evidence="3">
    <location>
        <begin position="130"/>
        <end position="170"/>
    </location>
</feature>
<feature type="compositionally biased region" description="Basic and acidic residues" evidence="3">
    <location>
        <begin position="338"/>
        <end position="357"/>
    </location>
</feature>
<evidence type="ECO:0000256" key="2">
    <source>
        <dbReference type="SAM" id="Coils"/>
    </source>
</evidence>
<sequence length="599" mass="67294">AEAEKAALLTKAAALKEKHALEDKEELLNKQKDELRKRRETLELQTEIAATTAKINILKGAQDVNPTSMDPMNEYFEDLTVRYKTSDLDFHQVKEQESTPDTWIQSVFPKTEIPLPVQHSAHEDLREWDVTQSHSPGRRAQGLSVQAHSNGAPRAAQTQSAGPPAQSGADQDSLIAVLQRQNEISTMMRNYCLDGDILQFQSFLKSFEHVIEQNTDAAKDRLYYLEQYTRGSSATFCTERLMKQLNVSGRKTTGLKISGLDSDNFIELPEVYTQKTMPVSTENIPTKEDLTSNHERKVVDLESSALTKVEDKAGHQKKGAAKRDENVQLKLPPPVHPKKAEIQKEERKPDSESEGRSLRRFPRICWPSAKLTEIQDMKMEKNQASLLARQEKKDGNDEEIDDGNSDEDYKVEKDRKRRNRNRNRNDSETSSSSNGLPPNEGPSKHCGLPNHPELILLCDSCDSGYHTACFCPLLMTITDGAAQTAIDSAQSKEEDEEEQKKDLLGLVVKTRSQQGLSASNLWPQRSFLGGLFGPVCEIDVILNDADTRKTAELKTEDGKVEKHFLFYDGETVSGKDLGRDRILVTAFLVVCIELVNMKQ</sequence>
<dbReference type="SUPFAM" id="SSF57903">
    <property type="entry name" value="FYVE/PHD zinc finger"/>
    <property type="match status" value="1"/>
</dbReference>
<dbReference type="InterPro" id="IPR011011">
    <property type="entry name" value="Znf_FYVE_PHD"/>
</dbReference>
<dbReference type="PANTHER" id="PTHR47331">
    <property type="entry name" value="PHD-TYPE DOMAIN-CONTAINING PROTEIN"/>
    <property type="match status" value="1"/>
</dbReference>
<evidence type="ECO:0000256" key="3">
    <source>
        <dbReference type="SAM" id="MobiDB-lite"/>
    </source>
</evidence>
<dbReference type="Proteomes" id="UP000824540">
    <property type="component" value="Unassembled WGS sequence"/>
</dbReference>
<feature type="non-terminal residue" evidence="4">
    <location>
        <position position="1"/>
    </location>
</feature>
<evidence type="ECO:0000256" key="1">
    <source>
        <dbReference type="ARBA" id="ARBA00009100"/>
    </source>
</evidence>
<evidence type="ECO:0000313" key="4">
    <source>
        <dbReference type="EMBL" id="KAG9330228.1"/>
    </source>
</evidence>